<reference evidence="1" key="1">
    <citation type="journal article" date="2021" name="Environ. Microbiol.">
        <title>Gene family expansions and transcriptome signatures uncover fungal adaptations to wood decay.</title>
        <authorList>
            <person name="Hage H."/>
            <person name="Miyauchi S."/>
            <person name="Viragh M."/>
            <person name="Drula E."/>
            <person name="Min B."/>
            <person name="Chaduli D."/>
            <person name="Navarro D."/>
            <person name="Favel A."/>
            <person name="Norest M."/>
            <person name="Lesage-Meessen L."/>
            <person name="Balint B."/>
            <person name="Merenyi Z."/>
            <person name="de Eugenio L."/>
            <person name="Morin E."/>
            <person name="Martinez A.T."/>
            <person name="Baldrian P."/>
            <person name="Stursova M."/>
            <person name="Martinez M.J."/>
            <person name="Novotny C."/>
            <person name="Magnuson J.K."/>
            <person name="Spatafora J.W."/>
            <person name="Maurice S."/>
            <person name="Pangilinan J."/>
            <person name="Andreopoulos W."/>
            <person name="LaButti K."/>
            <person name="Hundley H."/>
            <person name="Na H."/>
            <person name="Kuo A."/>
            <person name="Barry K."/>
            <person name="Lipzen A."/>
            <person name="Henrissat B."/>
            <person name="Riley R."/>
            <person name="Ahrendt S."/>
            <person name="Nagy L.G."/>
            <person name="Grigoriev I.V."/>
            <person name="Martin F."/>
            <person name="Rosso M.N."/>
        </authorList>
    </citation>
    <scope>NUCLEOTIDE SEQUENCE</scope>
    <source>
        <strain evidence="1">CBS 384.51</strain>
    </source>
</reference>
<accession>A0ACB8UB54</accession>
<dbReference type="EMBL" id="MU274905">
    <property type="protein sequence ID" value="KAI0091485.1"/>
    <property type="molecule type" value="Genomic_DNA"/>
</dbReference>
<evidence type="ECO:0000313" key="1">
    <source>
        <dbReference type="EMBL" id="KAI0091485.1"/>
    </source>
</evidence>
<protein>
    <submittedName>
        <fullName evidence="1">Uncharacterized protein</fullName>
    </submittedName>
</protein>
<sequence>MDAQDDVIKDQATLHRRPVDSGKEATLPEENIEASVPRKREREVSLEPQTPQASGNELDLHIHDAKEHRAPAKKNRVSAQLDAPQEEEEQDSETVSPLANDQGMSSSPPTESKIRQISQGVEDITWQNQPKPTTPSSEDEHTEPNSQLHAPMDAEDSAGNAEEPVAPPLMTGENSPLAVDNVGKDEHAGEADLVEPPFEAQSMEAPTTTQQHAEPTPPPENDENCLSTQGSEENVDVERGKSDDSTVSDRKVPEDLLDRKSVSPPVVTAKRPRDDDTDENPRETKRPTPPPEGETQAEPPSTSRSQTPPSSSTQTQNTAFSGTSTPKLGGFMSYASTSSPFSSVKGPSLFSSKTWTQSGPTASTSTALPMAISPTPKLGSSSLPGITPSSPTSQTTGLKRTGFEAFASSSSPFATAAKRPKSPPPQSLFARRNGSPSRHPSPARSSVSAFSAYATGTARGFHSPAPKTLSAAGSTTLNEDGTDRELSAAPTITENGDADEEAKDAALSEKQVSFAERLRSQKEDDDASAEDDEKKVNLTEQEVQTGEEDEETVYQVRGKLFALSPQNQWKERGTGQLRLNVRREDGTGARLVMRKEAVYTLLLNATLFKGMRCTLAQDPRYIRFSVFEDGAPTTYNLRVSNAKIASELLEEINAHIP</sequence>
<name>A0ACB8UB54_9APHY</name>
<comment type="caution">
    <text evidence="1">The sequence shown here is derived from an EMBL/GenBank/DDBJ whole genome shotgun (WGS) entry which is preliminary data.</text>
</comment>
<evidence type="ECO:0000313" key="2">
    <source>
        <dbReference type="Proteomes" id="UP001055072"/>
    </source>
</evidence>
<gene>
    <name evidence="1" type="ORF">BDY19DRAFT_930691</name>
</gene>
<dbReference type="Proteomes" id="UP001055072">
    <property type="component" value="Unassembled WGS sequence"/>
</dbReference>
<organism evidence="1 2">
    <name type="scientific">Irpex rosettiformis</name>
    <dbReference type="NCBI Taxonomy" id="378272"/>
    <lineage>
        <taxon>Eukaryota</taxon>
        <taxon>Fungi</taxon>
        <taxon>Dikarya</taxon>
        <taxon>Basidiomycota</taxon>
        <taxon>Agaricomycotina</taxon>
        <taxon>Agaricomycetes</taxon>
        <taxon>Polyporales</taxon>
        <taxon>Irpicaceae</taxon>
        <taxon>Irpex</taxon>
    </lineage>
</organism>
<proteinExistence type="predicted"/>
<keyword evidence="2" id="KW-1185">Reference proteome</keyword>